<evidence type="ECO:0000313" key="1">
    <source>
        <dbReference type="EMBL" id="AEB28011.1"/>
    </source>
</evidence>
<dbReference type="Proteomes" id="UP000008303">
    <property type="component" value="Chromosome"/>
</dbReference>
<dbReference type="HOGENOM" id="CLU_2990136_0_0_6"/>
<accession>F4BIL7</accession>
<dbReference type="KEGG" id="fcn:FN3523_0154"/>
<dbReference type="AlphaFoldDB" id="F4BIL7"/>
<proteinExistence type="predicted"/>
<gene>
    <name evidence="1" type="ordered locus">FN3523_0154</name>
</gene>
<dbReference type="EMBL" id="CP002558">
    <property type="protein sequence ID" value="AEB28011.1"/>
    <property type="molecule type" value="Genomic_DNA"/>
</dbReference>
<dbReference type="RefSeq" id="WP_014547490.1">
    <property type="nucleotide sequence ID" value="NC_017449.1"/>
</dbReference>
<dbReference type="PATRIC" id="fig|676032.3.peg.156"/>
<sequence>MVGSLHRVYASIKQDNRKLIAEVHAFFKFHDEKLVFCDERTRIIQDNPEDEDLGRRK</sequence>
<reference evidence="2" key="1">
    <citation type="journal article" date="2011" name="Appl. Environ. Microbiol.">
        <title>Common ancestry and novel genetic traits of Francisella novicida-like isolates from North America and Australia as revealed by comparative genomic analyses.</title>
        <authorList>
            <person name="Siddaramappa S."/>
            <person name="Challacombe J.F."/>
            <person name="Petersen J.M."/>
            <person name="Pillai S."/>
            <person name="Hogg G."/>
            <person name="Kuske C.R."/>
        </authorList>
    </citation>
    <scope>NUCLEOTIDE SEQUENCE [LARGE SCALE GENOMIC DNA]</scope>
    <source>
        <strain evidence="2">3523</strain>
    </source>
</reference>
<organism evidence="1 2">
    <name type="scientific">Francisella hispaniensis</name>
    <dbReference type="NCBI Taxonomy" id="622488"/>
    <lineage>
        <taxon>Bacteria</taxon>
        <taxon>Pseudomonadati</taxon>
        <taxon>Pseudomonadota</taxon>
        <taxon>Gammaproteobacteria</taxon>
        <taxon>Thiotrichales</taxon>
        <taxon>Francisellaceae</taxon>
        <taxon>Francisella</taxon>
    </lineage>
</organism>
<name>F4BIL7_9GAMM</name>
<protein>
    <submittedName>
        <fullName evidence="1">Uncharacterized protein</fullName>
    </submittedName>
</protein>
<evidence type="ECO:0000313" key="2">
    <source>
        <dbReference type="Proteomes" id="UP000008303"/>
    </source>
</evidence>